<dbReference type="AlphaFoldDB" id="A9FY51"/>
<dbReference type="Pfam" id="PF07627">
    <property type="entry name" value="PSCyt3"/>
    <property type="match status" value="1"/>
</dbReference>
<dbReference type="Pfam" id="PF07624">
    <property type="entry name" value="PSD2"/>
    <property type="match status" value="1"/>
</dbReference>
<dbReference type="InterPro" id="IPR013042">
    <property type="entry name" value="DUF1592"/>
</dbReference>
<evidence type="ECO:0000256" key="1">
    <source>
        <dbReference type="SAM" id="MobiDB-lite"/>
    </source>
</evidence>
<evidence type="ECO:0000259" key="4">
    <source>
        <dbReference type="Pfam" id="PF07627"/>
    </source>
</evidence>
<dbReference type="InterPro" id="IPR013039">
    <property type="entry name" value="DUF1588"/>
</dbReference>
<dbReference type="eggNOG" id="COG5297">
    <property type="taxonomic scope" value="Bacteria"/>
</dbReference>
<evidence type="ECO:0000259" key="3">
    <source>
        <dbReference type="Pfam" id="PF07624"/>
    </source>
</evidence>
<feature type="region of interest" description="Disordered" evidence="1">
    <location>
        <begin position="64"/>
        <end position="93"/>
    </location>
</feature>
<keyword evidence="2" id="KW-0812">Transmembrane</keyword>
<protein>
    <submittedName>
        <fullName evidence="7">Glycine-rich protein</fullName>
    </submittedName>
</protein>
<gene>
    <name evidence="7" type="ordered locus">sce5420</name>
</gene>
<dbReference type="InterPro" id="IPR011478">
    <property type="entry name" value="DUF1585"/>
</dbReference>
<feature type="domain" description="DUF1595" evidence="6">
    <location>
        <begin position="190"/>
        <end position="249"/>
    </location>
</feature>
<dbReference type="EMBL" id="AM746676">
    <property type="protein sequence ID" value="CAN95583.1"/>
    <property type="molecule type" value="Genomic_DNA"/>
</dbReference>
<evidence type="ECO:0000313" key="8">
    <source>
        <dbReference type="Proteomes" id="UP000002139"/>
    </source>
</evidence>
<feature type="domain" description="DUF1592" evidence="5">
    <location>
        <begin position="261"/>
        <end position="392"/>
    </location>
</feature>
<feature type="domain" description="DUF1585" evidence="3">
    <location>
        <begin position="529"/>
        <end position="598"/>
    </location>
</feature>
<feature type="transmembrane region" description="Helical" evidence="2">
    <location>
        <begin position="36"/>
        <end position="61"/>
    </location>
</feature>
<dbReference type="Pfam" id="PF07631">
    <property type="entry name" value="PSD4"/>
    <property type="match status" value="1"/>
</dbReference>
<dbReference type="STRING" id="448385.sce5420"/>
<dbReference type="InterPro" id="IPR013043">
    <property type="entry name" value="DUF1595"/>
</dbReference>
<dbReference type="Proteomes" id="UP000002139">
    <property type="component" value="Chromosome"/>
</dbReference>
<evidence type="ECO:0000259" key="5">
    <source>
        <dbReference type="Pfam" id="PF07631"/>
    </source>
</evidence>
<dbReference type="Pfam" id="PF07637">
    <property type="entry name" value="PSD5"/>
    <property type="match status" value="1"/>
</dbReference>
<proteinExistence type="predicted"/>
<dbReference type="KEGG" id="scl:sce5420"/>
<dbReference type="BioCyc" id="SCEL448385:SCE_RS27805-MONOMER"/>
<keyword evidence="2" id="KW-1133">Transmembrane helix</keyword>
<name>A9FY51_SORC5</name>
<evidence type="ECO:0000256" key="2">
    <source>
        <dbReference type="SAM" id="Phobius"/>
    </source>
</evidence>
<feature type="domain" description="DUF1588" evidence="4">
    <location>
        <begin position="411"/>
        <end position="508"/>
    </location>
</feature>
<evidence type="ECO:0000259" key="6">
    <source>
        <dbReference type="Pfam" id="PF07637"/>
    </source>
</evidence>
<reference evidence="7 8" key="1">
    <citation type="journal article" date="2007" name="Nat. Biotechnol.">
        <title>Complete genome sequence of the myxobacterium Sorangium cellulosum.</title>
        <authorList>
            <person name="Schneiker S."/>
            <person name="Perlova O."/>
            <person name="Kaiser O."/>
            <person name="Gerth K."/>
            <person name="Alici A."/>
            <person name="Altmeyer M.O."/>
            <person name="Bartels D."/>
            <person name="Bekel T."/>
            <person name="Beyer S."/>
            <person name="Bode E."/>
            <person name="Bode H.B."/>
            <person name="Bolten C.J."/>
            <person name="Choudhuri J.V."/>
            <person name="Doss S."/>
            <person name="Elnakady Y.A."/>
            <person name="Frank B."/>
            <person name="Gaigalat L."/>
            <person name="Goesmann A."/>
            <person name="Groeger C."/>
            <person name="Gross F."/>
            <person name="Jelsbak L."/>
            <person name="Jelsbak L."/>
            <person name="Kalinowski J."/>
            <person name="Kegler C."/>
            <person name="Knauber T."/>
            <person name="Konietzny S."/>
            <person name="Kopp M."/>
            <person name="Krause L."/>
            <person name="Krug D."/>
            <person name="Linke B."/>
            <person name="Mahmud T."/>
            <person name="Martinez-Arias R."/>
            <person name="McHardy A.C."/>
            <person name="Merai M."/>
            <person name="Meyer F."/>
            <person name="Mormann S."/>
            <person name="Munoz-Dorado J."/>
            <person name="Perez J."/>
            <person name="Pradella S."/>
            <person name="Rachid S."/>
            <person name="Raddatz G."/>
            <person name="Rosenau F."/>
            <person name="Rueckert C."/>
            <person name="Sasse F."/>
            <person name="Scharfe M."/>
            <person name="Schuster S.C."/>
            <person name="Suen G."/>
            <person name="Treuner-Lange A."/>
            <person name="Velicer G.J."/>
            <person name="Vorholter F.-J."/>
            <person name="Weissman K.J."/>
            <person name="Welch R.D."/>
            <person name="Wenzel S.C."/>
            <person name="Whitworth D.E."/>
            <person name="Wilhelm S."/>
            <person name="Wittmann C."/>
            <person name="Bloecker H."/>
            <person name="Puehler A."/>
            <person name="Mueller R."/>
        </authorList>
    </citation>
    <scope>NUCLEOTIDE SEQUENCE [LARGE SCALE GENOMIC DNA]</scope>
    <source>
        <strain evidence="8">So ce56</strain>
    </source>
</reference>
<dbReference type="HOGENOM" id="CLU_007458_1_0_7"/>
<feature type="compositionally biased region" description="Gly residues" evidence="1">
    <location>
        <begin position="73"/>
        <end position="93"/>
    </location>
</feature>
<sequence length="605" mass="64538">MYRPHRRGRRADVRDEIVIAGKPSGDCMPGGFVMRLWRAVSSLCCFAALSLVAPGCGITILGKGTDRDDQSGSGSGRDSGGGSGTTAGVGGGSGVGGGDSCVPGIPVTSQIPRLLNRQYDAVVRDLLGVTTLESAGNLPPSALLVPDFDGDMTEPAWNGYLAAAEHLAAEVMGGPNKQRFLACDPAASRCLEDTIVAFGRKAFRRPLLEEEVQSFLRLTAVEPQGTPDEIAEAILFAFLASPSFIMRPELAQEPEGSAIKLSSHEVAARLSVLLWDSIPDDILDAAADAGQLATKEQILAQAQRMIQDREKTAPVVARFHRAYADIRPGSRWGAVEHDTTRFPDYSPDVVAPMMAEMDALFEEVAFEGGSFKDLFLSNVGYVNKDTAPLYGLDAADYGADLTRVELDPNERPGFLTRVGFLSSYSRYDATNPILRGAFVANRLLGIDLAPVPGASEAPRPPGPFSTEREAIEAMTSSARCAGCHGTYINPPGFVLERYDAVGKVQTTDPLGGPIDGTADVTFGVDNVKTITSPIELMNELAADPAAMRRYAERWVAFATGREPNGSDTCDVQGLSVNLLVDGYTLLDLLADLTQTDSFRLRVTGN</sequence>
<accession>A9FY51</accession>
<evidence type="ECO:0000313" key="7">
    <source>
        <dbReference type="EMBL" id="CAN95583.1"/>
    </source>
</evidence>
<keyword evidence="2" id="KW-0472">Membrane</keyword>
<organism evidence="7 8">
    <name type="scientific">Sorangium cellulosum (strain So ce56)</name>
    <name type="common">Polyangium cellulosum (strain So ce56)</name>
    <dbReference type="NCBI Taxonomy" id="448385"/>
    <lineage>
        <taxon>Bacteria</taxon>
        <taxon>Pseudomonadati</taxon>
        <taxon>Myxococcota</taxon>
        <taxon>Polyangia</taxon>
        <taxon>Polyangiales</taxon>
        <taxon>Polyangiaceae</taxon>
        <taxon>Sorangium</taxon>
    </lineage>
</organism>
<keyword evidence="8" id="KW-1185">Reference proteome</keyword>